<sequence length="160" mass="18432">MFYVHREAVVLGINAGFRAFSRRSARKDASSVRLCRTLLSSFASVLVCYSLPGIMLRHNVVVIVTMVSEFRTSIVCPYCKAHFRRVMHTHRTMLCRNPACEGAPWRVERRRRHPEQRDILLNLSHRDKSASENILWCTFDATSDQIEINNLLSTIINLLS</sequence>
<organism evidence="1 2">
    <name type="scientific">Carpediemonas membranifera</name>
    <dbReference type="NCBI Taxonomy" id="201153"/>
    <lineage>
        <taxon>Eukaryota</taxon>
        <taxon>Metamonada</taxon>
        <taxon>Carpediemonas-like organisms</taxon>
        <taxon>Carpediemonas</taxon>
    </lineage>
</organism>
<dbReference type="Proteomes" id="UP000717585">
    <property type="component" value="Unassembled WGS sequence"/>
</dbReference>
<protein>
    <submittedName>
        <fullName evidence="1">Uncharacterized protein</fullName>
    </submittedName>
</protein>
<accession>A0A8J6E651</accession>
<name>A0A8J6E651_9EUKA</name>
<evidence type="ECO:0000313" key="2">
    <source>
        <dbReference type="Proteomes" id="UP000717585"/>
    </source>
</evidence>
<comment type="caution">
    <text evidence="1">The sequence shown here is derived from an EMBL/GenBank/DDBJ whole genome shotgun (WGS) entry which is preliminary data.</text>
</comment>
<gene>
    <name evidence="1" type="ORF">J8273_1700</name>
</gene>
<keyword evidence="2" id="KW-1185">Reference proteome</keyword>
<evidence type="ECO:0000313" key="1">
    <source>
        <dbReference type="EMBL" id="KAG9396682.1"/>
    </source>
</evidence>
<reference evidence="1" key="1">
    <citation type="submission" date="2021-05" db="EMBL/GenBank/DDBJ databases">
        <title>A free-living protist that lacks canonical eukaryotic 1 DNA replication and segregation systems.</title>
        <authorList>
            <person name="Salas-Leiva D.E."/>
            <person name="Tromer E.C."/>
            <person name="Curtis B.A."/>
            <person name="Jerlstrom-Hultqvist J."/>
            <person name="Kolisko M."/>
            <person name="Yi Z."/>
            <person name="Salas-Leiva J.S."/>
            <person name="Gallot-Lavallee L."/>
            <person name="Kops G.J.P.L."/>
            <person name="Archibald J.M."/>
            <person name="Simpson A.G.B."/>
            <person name="Roger A.J."/>
        </authorList>
    </citation>
    <scope>NUCLEOTIDE SEQUENCE</scope>
    <source>
        <strain evidence="1">BICM</strain>
    </source>
</reference>
<proteinExistence type="predicted"/>
<dbReference type="EMBL" id="JAHDYR010000005">
    <property type="protein sequence ID" value="KAG9396682.1"/>
    <property type="molecule type" value="Genomic_DNA"/>
</dbReference>
<dbReference type="AlphaFoldDB" id="A0A8J6E651"/>